<proteinExistence type="predicted"/>
<keyword evidence="3" id="KW-1185">Reference proteome</keyword>
<dbReference type="InterPro" id="IPR029058">
    <property type="entry name" value="AB_hydrolase_fold"/>
</dbReference>
<name>A0A0G3EM13_9BURK</name>
<dbReference type="Pfam" id="PF12697">
    <property type="entry name" value="Abhydrolase_6"/>
    <property type="match status" value="1"/>
</dbReference>
<evidence type="ECO:0000259" key="1">
    <source>
        <dbReference type="Pfam" id="PF12697"/>
    </source>
</evidence>
<evidence type="ECO:0000313" key="3">
    <source>
        <dbReference type="Proteomes" id="UP000036700"/>
    </source>
</evidence>
<dbReference type="KEGG" id="ptx:ABW99_07650"/>
<dbReference type="Proteomes" id="UP000036700">
    <property type="component" value="Chromosome"/>
</dbReference>
<protein>
    <submittedName>
        <fullName evidence="2">Alpha/beta hydrolase</fullName>
    </submittedName>
</protein>
<dbReference type="InterPro" id="IPR000073">
    <property type="entry name" value="AB_hydrolase_1"/>
</dbReference>
<keyword evidence="2" id="KW-0378">Hydrolase</keyword>
<organism evidence="2 3">
    <name type="scientific">Pandoraea thiooxydans</name>
    <dbReference type="NCBI Taxonomy" id="445709"/>
    <lineage>
        <taxon>Bacteria</taxon>
        <taxon>Pseudomonadati</taxon>
        <taxon>Pseudomonadota</taxon>
        <taxon>Betaproteobacteria</taxon>
        <taxon>Burkholderiales</taxon>
        <taxon>Burkholderiaceae</taxon>
        <taxon>Pandoraea</taxon>
    </lineage>
</organism>
<dbReference type="Gene3D" id="3.40.50.1820">
    <property type="entry name" value="alpha/beta hydrolase"/>
    <property type="match status" value="1"/>
</dbReference>
<sequence>MSADASRSVAAASSGTALISLPASISTGPLELEYQWLDTAAPDAPLAVFLHEGLGSVAMWKDWPRTLCATLGMRGLVYSRPGYGRSSPRAADEKWPVTFMHRQAREVLPALLDALGVDADQRSRMWLVGHSDGGSIALLYAAAFPDALAGAVVIAPHVFVEDVSVQNIAQARQAYTDIDMGLRARLARYHDDVDSAFWGWNDIWLDPAFRDWNIEGALGAIRCPLLAVQGFDDEYGTMAQMDSIGHHVRHAQVVKLPGCGHSPHRDAPDALNQHIKAFVSSPAARPAQPAQLP</sequence>
<dbReference type="RefSeq" id="WP_047213923.1">
    <property type="nucleotide sequence ID" value="NZ_CP011568.3"/>
</dbReference>
<dbReference type="STRING" id="445709.ABW99_07650"/>
<dbReference type="InterPro" id="IPR050266">
    <property type="entry name" value="AB_hydrolase_sf"/>
</dbReference>
<dbReference type="SUPFAM" id="SSF53474">
    <property type="entry name" value="alpha/beta-Hydrolases"/>
    <property type="match status" value="1"/>
</dbReference>
<dbReference type="PANTHER" id="PTHR43798">
    <property type="entry name" value="MONOACYLGLYCEROL LIPASE"/>
    <property type="match status" value="1"/>
</dbReference>
<gene>
    <name evidence="2" type="ORF">ABW99_07650</name>
</gene>
<dbReference type="GO" id="GO:0016787">
    <property type="term" value="F:hydrolase activity"/>
    <property type="evidence" value="ECO:0007669"/>
    <property type="project" value="UniProtKB-KW"/>
</dbReference>
<dbReference type="PANTHER" id="PTHR43798:SF33">
    <property type="entry name" value="HYDROLASE, PUTATIVE (AFU_ORTHOLOGUE AFUA_2G14860)-RELATED"/>
    <property type="match status" value="1"/>
</dbReference>
<dbReference type="EMBL" id="CP011568">
    <property type="protein sequence ID" value="AKJ68103.1"/>
    <property type="molecule type" value="Genomic_DNA"/>
</dbReference>
<dbReference type="OrthoDB" id="135231at2"/>
<accession>A0A0G3EM13</accession>
<feature type="domain" description="AB hydrolase-1" evidence="1">
    <location>
        <begin position="48"/>
        <end position="272"/>
    </location>
</feature>
<evidence type="ECO:0000313" key="2">
    <source>
        <dbReference type="EMBL" id="AKJ68103.1"/>
    </source>
</evidence>
<dbReference type="AlphaFoldDB" id="A0A0G3EM13"/>
<dbReference type="PATRIC" id="fig|445709.3.peg.1633"/>
<reference evidence="3" key="1">
    <citation type="submission" date="2015-06" db="EMBL/GenBank/DDBJ databases">
        <authorList>
            <person name="Lim Y.L."/>
            <person name="Ee R."/>
            <person name="Yong D."/>
            <person name="How K.Y."/>
            <person name="Yin W.F."/>
            <person name="Chan K.G."/>
        </authorList>
    </citation>
    <scope>NUCLEOTIDE SEQUENCE [LARGE SCALE GENOMIC DNA]</scope>
    <source>
        <strain evidence="3">DSM 25325</strain>
    </source>
</reference>
<dbReference type="GO" id="GO:0016020">
    <property type="term" value="C:membrane"/>
    <property type="evidence" value="ECO:0007669"/>
    <property type="project" value="TreeGrafter"/>
</dbReference>